<keyword evidence="1" id="KW-0238">DNA-binding</keyword>
<organism evidence="3 4">
    <name type="scientific">Pseudobutyrivibrio xylanivorans</name>
    <dbReference type="NCBI Taxonomy" id="185007"/>
    <lineage>
        <taxon>Bacteria</taxon>
        <taxon>Bacillati</taxon>
        <taxon>Bacillota</taxon>
        <taxon>Clostridia</taxon>
        <taxon>Lachnospirales</taxon>
        <taxon>Lachnospiraceae</taxon>
        <taxon>Pseudobutyrivibrio</taxon>
    </lineage>
</organism>
<sequence length="270" mass="30920">MKCKLSIQEKLKDLRIEKGLSLQELSEQTGISRASLGNYETDDYKEISHKAIITLADFYGVTSDYLLGLTENRDQHLFPVDELGLDDETVDLLKSGKLNVRLICEMIKHPEFINFLSDMEIYVDNLAGMQFRNINKMIEQTRVRLQNKGISDEDHYMKTLETATISEDNYFNNLLGNDIVKIAKAIRDAHAKDAETGDTTTPVDDILDSFEELKTADNATQAQMVMYSKLFKINFTKMDPYEFKTFTDILQRYSDLCKPVRGSGRGKKKK</sequence>
<evidence type="ECO:0000313" key="4">
    <source>
        <dbReference type="Proteomes" id="UP000199428"/>
    </source>
</evidence>
<dbReference type="Proteomes" id="UP000199428">
    <property type="component" value="Unassembled WGS sequence"/>
</dbReference>
<evidence type="ECO:0000313" key="3">
    <source>
        <dbReference type="EMBL" id="SCZ79207.1"/>
    </source>
</evidence>
<dbReference type="GO" id="GO:0003677">
    <property type="term" value="F:DNA binding"/>
    <property type="evidence" value="ECO:0007669"/>
    <property type="project" value="UniProtKB-KW"/>
</dbReference>
<dbReference type="SUPFAM" id="SSF47413">
    <property type="entry name" value="lambda repressor-like DNA-binding domains"/>
    <property type="match status" value="1"/>
</dbReference>
<gene>
    <name evidence="3" type="ORF">SAMN02910350_01667</name>
</gene>
<dbReference type="PANTHER" id="PTHR46558">
    <property type="entry name" value="TRACRIPTIONAL REGULATORY PROTEIN-RELATED-RELATED"/>
    <property type="match status" value="1"/>
</dbReference>
<name>A0A1G5RZ46_PSEXY</name>
<dbReference type="Pfam" id="PF01381">
    <property type="entry name" value="HTH_3"/>
    <property type="match status" value="1"/>
</dbReference>
<dbReference type="CDD" id="cd00093">
    <property type="entry name" value="HTH_XRE"/>
    <property type="match status" value="1"/>
</dbReference>
<dbReference type="SMART" id="SM00530">
    <property type="entry name" value="HTH_XRE"/>
    <property type="match status" value="1"/>
</dbReference>
<evidence type="ECO:0000256" key="1">
    <source>
        <dbReference type="ARBA" id="ARBA00023125"/>
    </source>
</evidence>
<dbReference type="PROSITE" id="PS50943">
    <property type="entry name" value="HTH_CROC1"/>
    <property type="match status" value="1"/>
</dbReference>
<accession>A0A1G5RZ46</accession>
<dbReference type="Gene3D" id="1.10.260.40">
    <property type="entry name" value="lambda repressor-like DNA-binding domains"/>
    <property type="match status" value="1"/>
</dbReference>
<protein>
    <submittedName>
        <fullName evidence="3">Transcriptional regulator, contains XRE-family HTH domain</fullName>
    </submittedName>
</protein>
<dbReference type="InterPro" id="IPR001387">
    <property type="entry name" value="Cro/C1-type_HTH"/>
</dbReference>
<dbReference type="AlphaFoldDB" id="A0A1G5RZ46"/>
<evidence type="ECO:0000259" key="2">
    <source>
        <dbReference type="PROSITE" id="PS50943"/>
    </source>
</evidence>
<dbReference type="EMBL" id="FMWK01000007">
    <property type="protein sequence ID" value="SCZ79207.1"/>
    <property type="molecule type" value="Genomic_DNA"/>
</dbReference>
<dbReference type="PANTHER" id="PTHR46558:SF11">
    <property type="entry name" value="HTH-TYPE TRANSCRIPTIONAL REGULATOR XRE"/>
    <property type="match status" value="1"/>
</dbReference>
<dbReference type="InterPro" id="IPR010982">
    <property type="entry name" value="Lambda_DNA-bd_dom_sf"/>
</dbReference>
<reference evidence="3 4" key="1">
    <citation type="submission" date="2016-10" db="EMBL/GenBank/DDBJ databases">
        <authorList>
            <person name="de Groot N.N."/>
        </authorList>
    </citation>
    <scope>NUCLEOTIDE SEQUENCE [LARGE SCALE GENOMIC DNA]</scope>
    <source>
        <strain evidence="3 4">DSM 10317</strain>
    </source>
</reference>
<dbReference type="RefSeq" id="WP_176757635.1">
    <property type="nucleotide sequence ID" value="NZ_FMWK01000007.1"/>
</dbReference>
<feature type="domain" description="HTH cro/C1-type" evidence="2">
    <location>
        <begin position="11"/>
        <end position="66"/>
    </location>
</feature>
<proteinExistence type="predicted"/>